<reference evidence="1 2" key="1">
    <citation type="submission" date="2023-07" db="EMBL/GenBank/DDBJ databases">
        <title>Sorghum-associated microbial communities from plants grown in Nebraska, USA.</title>
        <authorList>
            <person name="Schachtman D."/>
        </authorList>
    </citation>
    <scope>NUCLEOTIDE SEQUENCE [LARGE SCALE GENOMIC DNA]</scope>
    <source>
        <strain evidence="1 2">CC60</strain>
    </source>
</reference>
<evidence type="ECO:0000313" key="2">
    <source>
        <dbReference type="Proteomes" id="UP001237737"/>
    </source>
</evidence>
<evidence type="ECO:0000313" key="1">
    <source>
        <dbReference type="EMBL" id="MDQ0010317.1"/>
    </source>
</evidence>
<accession>A0ABT9T2A9</accession>
<organism evidence="1 2">
    <name type="scientific">Luteibacter jiangsuensis</name>
    <dbReference type="NCBI Taxonomy" id="637577"/>
    <lineage>
        <taxon>Bacteria</taxon>
        <taxon>Pseudomonadati</taxon>
        <taxon>Pseudomonadota</taxon>
        <taxon>Gammaproteobacteria</taxon>
        <taxon>Lysobacterales</taxon>
        <taxon>Rhodanobacteraceae</taxon>
        <taxon>Luteibacter</taxon>
    </lineage>
</organism>
<comment type="caution">
    <text evidence="1">The sequence shown here is derived from an EMBL/GenBank/DDBJ whole genome shotgun (WGS) entry which is preliminary data.</text>
</comment>
<proteinExistence type="predicted"/>
<protein>
    <submittedName>
        <fullName evidence="1">Uncharacterized protein</fullName>
    </submittedName>
</protein>
<keyword evidence="2" id="KW-1185">Reference proteome</keyword>
<name>A0ABT9T2A9_9GAMM</name>
<dbReference type="Proteomes" id="UP001237737">
    <property type="component" value="Unassembled WGS sequence"/>
</dbReference>
<dbReference type="EMBL" id="JAUSSK010000003">
    <property type="protein sequence ID" value="MDQ0010317.1"/>
    <property type="molecule type" value="Genomic_DNA"/>
</dbReference>
<gene>
    <name evidence="1" type="ORF">J2T07_002507</name>
</gene>
<sequence length="32" mass="3455">MPGLTDNEARALAYFVIGVTVNSSTEWQQNAA</sequence>